<dbReference type="Proteomes" id="UP000215127">
    <property type="component" value="Chromosome 1"/>
</dbReference>
<feature type="transmembrane region" description="Helical" evidence="2">
    <location>
        <begin position="532"/>
        <end position="554"/>
    </location>
</feature>
<keyword evidence="2" id="KW-0812">Transmembrane</keyword>
<dbReference type="PANTHER" id="PTHR35394:SF5">
    <property type="entry name" value="DUF3176 DOMAIN-CONTAINING PROTEIN"/>
    <property type="match status" value="1"/>
</dbReference>
<dbReference type="STRING" id="1276538.A0A1X7RHX7"/>
<protein>
    <submittedName>
        <fullName evidence="3">Uncharacterized protein</fullName>
    </submittedName>
</protein>
<dbReference type="Pfam" id="PF11374">
    <property type="entry name" value="DUF3176"/>
    <property type="match status" value="1"/>
</dbReference>
<dbReference type="EMBL" id="LT853692">
    <property type="protein sequence ID" value="SMQ46597.1"/>
    <property type="molecule type" value="Genomic_DNA"/>
</dbReference>
<reference evidence="3 4" key="1">
    <citation type="submission" date="2016-06" db="EMBL/GenBank/DDBJ databases">
        <authorList>
            <person name="Kjaerup R.B."/>
            <person name="Dalgaard T.S."/>
            <person name="Juul-Madsen H.R."/>
        </authorList>
    </citation>
    <scope>NUCLEOTIDE SEQUENCE [LARGE SCALE GENOMIC DNA]</scope>
</reference>
<keyword evidence="2" id="KW-1133">Transmembrane helix</keyword>
<dbReference type="PANTHER" id="PTHR35394">
    <property type="entry name" value="DUF3176 DOMAIN-CONTAINING PROTEIN"/>
    <property type="match status" value="1"/>
</dbReference>
<proteinExistence type="predicted"/>
<dbReference type="AlphaFoldDB" id="A0A1X7RHX7"/>
<feature type="region of interest" description="Disordered" evidence="1">
    <location>
        <begin position="1"/>
        <end position="21"/>
    </location>
</feature>
<organism evidence="3 4">
    <name type="scientific">Zymoseptoria tritici (strain ST99CH_3D7)</name>
    <dbReference type="NCBI Taxonomy" id="1276538"/>
    <lineage>
        <taxon>Eukaryota</taxon>
        <taxon>Fungi</taxon>
        <taxon>Dikarya</taxon>
        <taxon>Ascomycota</taxon>
        <taxon>Pezizomycotina</taxon>
        <taxon>Dothideomycetes</taxon>
        <taxon>Dothideomycetidae</taxon>
        <taxon>Mycosphaerellales</taxon>
        <taxon>Mycosphaerellaceae</taxon>
        <taxon>Zymoseptoria</taxon>
    </lineage>
</organism>
<gene>
    <name evidence="3" type="ORF">ZT3D7_G1743</name>
</gene>
<name>A0A1X7RHX7_ZYMT9</name>
<evidence type="ECO:0000256" key="1">
    <source>
        <dbReference type="SAM" id="MobiDB-lite"/>
    </source>
</evidence>
<accession>A0A1X7RHX7</accession>
<evidence type="ECO:0000313" key="3">
    <source>
        <dbReference type="EMBL" id="SMQ46597.1"/>
    </source>
</evidence>
<evidence type="ECO:0000256" key="2">
    <source>
        <dbReference type="SAM" id="Phobius"/>
    </source>
</evidence>
<feature type="transmembrane region" description="Helical" evidence="2">
    <location>
        <begin position="69"/>
        <end position="90"/>
    </location>
</feature>
<keyword evidence="2" id="KW-0472">Membrane</keyword>
<feature type="transmembrane region" description="Helical" evidence="2">
    <location>
        <begin position="37"/>
        <end position="57"/>
    </location>
</feature>
<sequence>MARYGTASDPTSQKQERHASHATVPKRRSLLTWWPEAIGWTISVLIVAAIAVVLKAYDGVATARWDAQIPITLNATLSLLVTFLYMALMVPIPKCIAQLKWNHYTTSRPLSDVELFDEASRTVWGSAVLLATRPNRLLAALGAFLTLAVAGVGPFVQQILAQEFEPRQLNATMPTVPIFNWTSSYSGATTMITDQRVKVDGIPLPIVDNDAFDAALYAGMIAPAARDFPLAPECAAANCTWDPYWTLVIESECSNLTDRLESGATTGWTLPNGLQTDSAFPYLLTTNYPSVAFQHRGHLLVDFFITVSGTRWDGHTTLGTATAMECILQLRARKVKAEYKNGEWTETQIGPSLSNNTLEARGCSPSRRLLASGEFERPDVVDQTGETLINNKTRLDPLSDQWFSVDSTSGTNSTCNITIATSSAGSDNTLMFPAQPLLIPAERLIYLLGSAENVWNSRNSKRGGITTYLVNVVSGNPEAQASLDQSNNITFTERVDNIAKSLTQTLRASYFENNVVTAGDAYRDTVVFTVTWYWAIVPASLVLLTLVLLILTAWDTLHKGLEKRADSSLALIVFGCDQDVRDSLAGAEDLAAVTKVAKGTRVGLGPGHVLTLSEDLQFKE</sequence>
<keyword evidence="4" id="KW-1185">Reference proteome</keyword>
<evidence type="ECO:0000313" key="4">
    <source>
        <dbReference type="Proteomes" id="UP000215127"/>
    </source>
</evidence>
<feature type="transmembrane region" description="Helical" evidence="2">
    <location>
        <begin position="137"/>
        <end position="156"/>
    </location>
</feature>
<dbReference type="InterPro" id="IPR021514">
    <property type="entry name" value="DUF3176"/>
</dbReference>